<evidence type="ECO:0000313" key="1">
    <source>
        <dbReference type="EMBL" id="HAE1763616.1"/>
    </source>
</evidence>
<organism evidence="1">
    <name type="scientific">Salmonella enterica</name>
    <name type="common">Salmonella choleraesuis</name>
    <dbReference type="NCBI Taxonomy" id="28901"/>
    <lineage>
        <taxon>Bacteria</taxon>
        <taxon>Pseudomonadati</taxon>
        <taxon>Pseudomonadota</taxon>
        <taxon>Gammaproteobacteria</taxon>
        <taxon>Enterobacterales</taxon>
        <taxon>Enterobacteriaceae</taxon>
        <taxon>Salmonella</taxon>
    </lineage>
</organism>
<comment type="caution">
    <text evidence="1">The sequence shown here is derived from an EMBL/GenBank/DDBJ whole genome shotgun (WGS) entry which is preliminary data.</text>
</comment>
<dbReference type="EMBL" id="DAARBQ010000045">
    <property type="protein sequence ID" value="HAE1763616.1"/>
    <property type="molecule type" value="Genomic_DNA"/>
</dbReference>
<accession>A0A726X117</accession>
<dbReference type="Gene3D" id="3.30.2020.40">
    <property type="entry name" value="Uncharacterised protein PF10387, DUF2442"/>
    <property type="match status" value="1"/>
</dbReference>
<proteinExistence type="predicted"/>
<name>A0A726X117_SALER</name>
<sequence length="84" mass="9332">MHVSIKAAGFHDGGMWLQLSDGRILGIPLAYMPALANASPEQLENFELSPRGIHWDELEEDLSLEGLLVTRPLQIVRPRSVKKA</sequence>
<gene>
    <name evidence="1" type="ORF">GNB07_004762</name>
</gene>
<dbReference type="InterPro" id="IPR018841">
    <property type="entry name" value="DUF2442"/>
</dbReference>
<dbReference type="AlphaFoldDB" id="A0A726X117"/>
<dbReference type="Pfam" id="PF10387">
    <property type="entry name" value="DUF2442"/>
    <property type="match status" value="1"/>
</dbReference>
<reference evidence="1" key="1">
    <citation type="journal article" date="2018" name="Genome Biol.">
        <title>SKESA: strategic k-mer extension for scrupulous assemblies.</title>
        <authorList>
            <person name="Souvorov A."/>
            <person name="Agarwala R."/>
            <person name="Lipman D.J."/>
        </authorList>
    </citation>
    <scope>NUCLEOTIDE SEQUENCE</scope>
    <source>
        <strain evidence="1">N27373</strain>
    </source>
</reference>
<reference evidence="1" key="2">
    <citation type="submission" date="2018-07" db="EMBL/GenBank/DDBJ databases">
        <authorList>
            <consortium name="NCBI Pathogen Detection Project"/>
        </authorList>
    </citation>
    <scope>NUCLEOTIDE SEQUENCE</scope>
    <source>
        <strain evidence="1">N27373</strain>
    </source>
</reference>
<protein>
    <submittedName>
        <fullName evidence="1">DUF2442 domain-containing protein</fullName>
    </submittedName>
</protein>